<protein>
    <recommendedName>
        <fullName evidence="1">TRPM SLOG domain-containing protein</fullName>
    </recommendedName>
</protein>
<keyword evidence="6" id="KW-1185">Reference proteome</keyword>
<feature type="domain" description="TRPM SLOG" evidence="1">
    <location>
        <begin position="69"/>
        <end position="143"/>
    </location>
</feature>
<evidence type="ECO:0000313" key="4">
    <source>
        <dbReference type="EMBL" id="CAF3686913.1"/>
    </source>
</evidence>
<dbReference type="Proteomes" id="UP000681722">
    <property type="component" value="Unassembled WGS sequence"/>
</dbReference>
<reference evidence="3" key="1">
    <citation type="submission" date="2021-02" db="EMBL/GenBank/DDBJ databases">
        <authorList>
            <person name="Nowell W R."/>
        </authorList>
    </citation>
    <scope>NUCLEOTIDE SEQUENCE</scope>
</reference>
<dbReference type="EMBL" id="CAJNOK010003589">
    <property type="protein sequence ID" value="CAF0907288.1"/>
    <property type="molecule type" value="Genomic_DNA"/>
</dbReference>
<evidence type="ECO:0000313" key="6">
    <source>
        <dbReference type="Proteomes" id="UP000663829"/>
    </source>
</evidence>
<dbReference type="PANTHER" id="PTHR13800:SF12">
    <property type="entry name" value="TRANSIENT RECEPTOR POTENTIAL CATION CHANNEL SUBFAMILY M MEMBER-LIKE 2"/>
    <property type="match status" value="1"/>
</dbReference>
<dbReference type="GO" id="GO:0005886">
    <property type="term" value="C:plasma membrane"/>
    <property type="evidence" value="ECO:0007669"/>
    <property type="project" value="TreeGrafter"/>
</dbReference>
<dbReference type="AlphaFoldDB" id="A0A814BDM8"/>
<dbReference type="Proteomes" id="UP000677228">
    <property type="component" value="Unassembled WGS sequence"/>
</dbReference>
<dbReference type="GO" id="GO:0099604">
    <property type="term" value="F:ligand-gated calcium channel activity"/>
    <property type="evidence" value="ECO:0007669"/>
    <property type="project" value="TreeGrafter"/>
</dbReference>
<dbReference type="Proteomes" id="UP000682733">
    <property type="component" value="Unassembled WGS sequence"/>
</dbReference>
<dbReference type="Proteomes" id="UP000663829">
    <property type="component" value="Unassembled WGS sequence"/>
</dbReference>
<proteinExistence type="predicted"/>
<comment type="caution">
    <text evidence="3">The sequence shown here is derived from an EMBL/GenBank/DDBJ whole genome shotgun (WGS) entry which is preliminary data.</text>
</comment>
<feature type="domain" description="TRPM SLOG" evidence="1">
    <location>
        <begin position="12"/>
        <end position="66"/>
    </location>
</feature>
<dbReference type="PANTHER" id="PTHR13800">
    <property type="entry name" value="TRANSIENT RECEPTOR POTENTIAL CATION CHANNEL, SUBFAMILY M, MEMBER 6"/>
    <property type="match status" value="1"/>
</dbReference>
<dbReference type="InterPro" id="IPR050927">
    <property type="entry name" value="TRPM"/>
</dbReference>
<evidence type="ECO:0000313" key="2">
    <source>
        <dbReference type="EMBL" id="CAF0907288.1"/>
    </source>
</evidence>
<evidence type="ECO:0000313" key="3">
    <source>
        <dbReference type="EMBL" id="CAF0925477.1"/>
    </source>
</evidence>
<evidence type="ECO:0000259" key="1">
    <source>
        <dbReference type="Pfam" id="PF18139"/>
    </source>
</evidence>
<dbReference type="EMBL" id="CAJOBC010001887">
    <property type="protein sequence ID" value="CAF3704167.1"/>
    <property type="molecule type" value="Genomic_DNA"/>
</dbReference>
<evidence type="ECO:0000313" key="5">
    <source>
        <dbReference type="EMBL" id="CAF3704167.1"/>
    </source>
</evidence>
<organism evidence="3 6">
    <name type="scientific">Didymodactylos carnosus</name>
    <dbReference type="NCBI Taxonomy" id="1234261"/>
    <lineage>
        <taxon>Eukaryota</taxon>
        <taxon>Metazoa</taxon>
        <taxon>Spiralia</taxon>
        <taxon>Gnathifera</taxon>
        <taxon>Rotifera</taxon>
        <taxon>Eurotatoria</taxon>
        <taxon>Bdelloidea</taxon>
        <taxon>Philodinida</taxon>
        <taxon>Philodinidae</taxon>
        <taxon>Didymodactylos</taxon>
    </lineage>
</organism>
<dbReference type="Pfam" id="PF18139">
    <property type="entry name" value="LSDAT_euk"/>
    <property type="match status" value="2"/>
</dbReference>
<dbReference type="InterPro" id="IPR041491">
    <property type="entry name" value="TRPM_SLOG"/>
</dbReference>
<name>A0A814BDM8_9BILA</name>
<accession>A0A814BDM8</accession>
<gene>
    <name evidence="3" type="ORF">GPM918_LOCUS9892</name>
    <name evidence="2" type="ORF">OVA965_LOCUS9938</name>
    <name evidence="5" type="ORF">SRO942_LOCUS9893</name>
    <name evidence="4" type="ORF">TMI583_LOCUS9934</name>
</gene>
<sequence length="567" mass="63847">MVAAPSSPTAATPAQLIVDFMRHGWNLPIPELIISVTGGARFYKITTPELRTEFQDGLISAALTTDLILKLRAEIERQASAISSQGQPHHIPVIQILAEGGPSSVKTVCEALNQNTYLIVIEETGRAADLIAKEYKTIYESPGETSEQEIARKYADFMARYTKGTEDQIINETNREQFIDIMKPSIAQFHISTFKFGNKKEKLNDAILNAIMKATKSKAGNTKESKRTEDLKLAMTWKKFDWVNKILEEKRIGVRFGHGLDLSLLTALRLASVVFIEKLTENGASLYHLKKLMKIRGLYEHSQTILPPPKINKRERNEFEPHLSAVPALFKNSIVKQFEYYYTYLNKNASKTVFSSKVERQTDLEYIYGILDDTENALLDYSNKVIFNSVDMILRDGYLNSISINFHGEPVSHNPEIWIYILTATANPNDYIITFRHQIPPSDIKPSTGIQNFNLSSSAIFITNGQFIALHFGVQTGFVYNTKGRNQYSTIQREKSSKTKTTLTLENQSKLGIAFSFSISPPSGLLEEREVGLKEQNPVMDISTEDVQLSDSTTILYVRVTVPLQIA</sequence>
<dbReference type="EMBL" id="CAJOBA010003590">
    <property type="protein sequence ID" value="CAF3686913.1"/>
    <property type="molecule type" value="Genomic_DNA"/>
</dbReference>
<dbReference type="EMBL" id="CAJNOQ010001887">
    <property type="protein sequence ID" value="CAF0925477.1"/>
    <property type="molecule type" value="Genomic_DNA"/>
</dbReference>